<dbReference type="PANTHER" id="PTHR38589">
    <property type="entry name" value="BLR0621 PROTEIN"/>
    <property type="match status" value="1"/>
</dbReference>
<evidence type="ECO:0000313" key="10">
    <source>
        <dbReference type="Proteomes" id="UP000219331"/>
    </source>
</evidence>
<evidence type="ECO:0000256" key="2">
    <source>
        <dbReference type="ARBA" id="ARBA00005992"/>
    </source>
</evidence>
<evidence type="ECO:0000313" key="9">
    <source>
        <dbReference type="EMBL" id="SOB99608.1"/>
    </source>
</evidence>
<keyword evidence="4 7" id="KW-0133">Cell shape</keyword>
<dbReference type="InterPro" id="IPR038063">
    <property type="entry name" value="Transpep_catalytic_dom"/>
</dbReference>
<evidence type="ECO:0000256" key="4">
    <source>
        <dbReference type="ARBA" id="ARBA00022960"/>
    </source>
</evidence>
<evidence type="ECO:0000256" key="5">
    <source>
        <dbReference type="ARBA" id="ARBA00022984"/>
    </source>
</evidence>
<organism evidence="9 10">
    <name type="scientific">Stappia indica</name>
    <dbReference type="NCBI Taxonomy" id="538381"/>
    <lineage>
        <taxon>Bacteria</taxon>
        <taxon>Pseudomonadati</taxon>
        <taxon>Pseudomonadota</taxon>
        <taxon>Alphaproteobacteria</taxon>
        <taxon>Hyphomicrobiales</taxon>
        <taxon>Stappiaceae</taxon>
        <taxon>Stappia</taxon>
    </lineage>
</organism>
<name>A0A285RYG7_9HYPH</name>
<feature type="active site" description="Proton donor/acceptor" evidence="7">
    <location>
        <position position="154"/>
    </location>
</feature>
<dbReference type="Pfam" id="PF03734">
    <property type="entry name" value="YkuD"/>
    <property type="match status" value="1"/>
</dbReference>
<dbReference type="RefSeq" id="WP_097174281.1">
    <property type="nucleotide sequence ID" value="NZ_OBML01000003.1"/>
</dbReference>
<evidence type="ECO:0000256" key="6">
    <source>
        <dbReference type="ARBA" id="ARBA00023316"/>
    </source>
</evidence>
<dbReference type="PANTHER" id="PTHR38589:SF1">
    <property type="entry name" value="BLR0621 PROTEIN"/>
    <property type="match status" value="1"/>
</dbReference>
<dbReference type="PROSITE" id="PS52029">
    <property type="entry name" value="LD_TPASE"/>
    <property type="match status" value="1"/>
</dbReference>
<dbReference type="InterPro" id="IPR005490">
    <property type="entry name" value="LD_TPept_cat_dom"/>
</dbReference>
<keyword evidence="3" id="KW-0808">Transferase</keyword>
<dbReference type="GO" id="GO:0016740">
    <property type="term" value="F:transferase activity"/>
    <property type="evidence" value="ECO:0007669"/>
    <property type="project" value="UniProtKB-KW"/>
</dbReference>
<dbReference type="GO" id="GO:0009252">
    <property type="term" value="P:peptidoglycan biosynthetic process"/>
    <property type="evidence" value="ECO:0007669"/>
    <property type="project" value="UniProtKB-UniPathway"/>
</dbReference>
<accession>A0A285RYG7</accession>
<dbReference type="SUPFAM" id="SSF141523">
    <property type="entry name" value="L,D-transpeptidase catalytic domain-like"/>
    <property type="match status" value="1"/>
</dbReference>
<dbReference type="GO" id="GO:0008360">
    <property type="term" value="P:regulation of cell shape"/>
    <property type="evidence" value="ECO:0007669"/>
    <property type="project" value="UniProtKB-UniRule"/>
</dbReference>
<dbReference type="STRING" id="538381.GCA_001696535_04251"/>
<dbReference type="GO" id="GO:0071555">
    <property type="term" value="P:cell wall organization"/>
    <property type="evidence" value="ECO:0007669"/>
    <property type="project" value="UniProtKB-UniRule"/>
</dbReference>
<dbReference type="Proteomes" id="UP000219331">
    <property type="component" value="Unassembled WGS sequence"/>
</dbReference>
<dbReference type="UniPathway" id="UPA00219"/>
<reference evidence="9 10" key="1">
    <citation type="submission" date="2017-08" db="EMBL/GenBank/DDBJ databases">
        <authorList>
            <person name="de Groot N.N."/>
        </authorList>
    </citation>
    <scope>NUCLEOTIDE SEQUENCE [LARGE SCALE GENOMIC DNA]</scope>
    <source>
        <strain evidence="9 10">USBA 352</strain>
    </source>
</reference>
<feature type="active site" description="Nucleophile" evidence="7">
    <location>
        <position position="166"/>
    </location>
</feature>
<dbReference type="CDD" id="cd16913">
    <property type="entry name" value="YkuD_like"/>
    <property type="match status" value="1"/>
</dbReference>
<keyword evidence="10" id="KW-1185">Reference proteome</keyword>
<protein>
    <submittedName>
        <fullName evidence="9">L,D-peptidoglycan transpeptidase YkuD, ErfK/YbiS/YcfS/YnhG family</fullName>
    </submittedName>
</protein>
<dbReference type="OrthoDB" id="9804204at2"/>
<keyword evidence="6 7" id="KW-0961">Cell wall biogenesis/degradation</keyword>
<feature type="domain" description="L,D-TPase catalytic" evidence="8">
    <location>
        <begin position="24"/>
        <end position="190"/>
    </location>
</feature>
<dbReference type="EMBL" id="OBML01000003">
    <property type="protein sequence ID" value="SOB99608.1"/>
    <property type="molecule type" value="Genomic_DNA"/>
</dbReference>
<proteinExistence type="inferred from homology"/>
<evidence type="ECO:0000256" key="1">
    <source>
        <dbReference type="ARBA" id="ARBA00004752"/>
    </source>
</evidence>
<evidence type="ECO:0000256" key="7">
    <source>
        <dbReference type="PROSITE-ProRule" id="PRU01373"/>
    </source>
</evidence>
<sequence>MTLDLVAPRRRPALPLCEERGETLTVRTLSPRATRGVLQLGSFTAACAVGRGGISRFKREGDGATPAGRFELLQVYYRPDRGVRPRSALPVAPLPRAGWCDAPGHPRYNTLVPLPFAASHEMLWRDDPLYDIVVVLDCNLNPAVPGLGSAIFFHLARPGYTPTEGCVAVARADMELLLAACGPGAAIEVG</sequence>
<gene>
    <name evidence="9" type="ORF">SAMN05421512_103138</name>
</gene>
<comment type="similarity">
    <text evidence="2">Belongs to the YkuD family.</text>
</comment>
<evidence type="ECO:0000256" key="3">
    <source>
        <dbReference type="ARBA" id="ARBA00022679"/>
    </source>
</evidence>
<dbReference type="AlphaFoldDB" id="A0A285RYG7"/>
<evidence type="ECO:0000259" key="8">
    <source>
        <dbReference type="PROSITE" id="PS52029"/>
    </source>
</evidence>
<keyword evidence="5 7" id="KW-0573">Peptidoglycan synthesis</keyword>
<dbReference type="GO" id="GO:0004180">
    <property type="term" value="F:carboxypeptidase activity"/>
    <property type="evidence" value="ECO:0007669"/>
    <property type="project" value="UniProtKB-ARBA"/>
</dbReference>
<comment type="pathway">
    <text evidence="1 7">Cell wall biogenesis; peptidoglycan biosynthesis.</text>
</comment>